<feature type="transmembrane region" description="Helical" evidence="5">
    <location>
        <begin position="253"/>
        <end position="274"/>
    </location>
</feature>
<dbReference type="Pfam" id="PF01740">
    <property type="entry name" value="STAS"/>
    <property type="match status" value="1"/>
</dbReference>
<evidence type="ECO:0000256" key="4">
    <source>
        <dbReference type="ARBA" id="ARBA00023136"/>
    </source>
</evidence>
<feature type="transmembrane region" description="Helical" evidence="5">
    <location>
        <begin position="326"/>
        <end position="345"/>
    </location>
</feature>
<dbReference type="InterPro" id="IPR036513">
    <property type="entry name" value="STAS_dom_sf"/>
</dbReference>
<dbReference type="InterPro" id="IPR002645">
    <property type="entry name" value="STAS_dom"/>
</dbReference>
<feature type="transmembrane region" description="Helical" evidence="5">
    <location>
        <begin position="136"/>
        <end position="158"/>
    </location>
</feature>
<keyword evidence="4 5" id="KW-0472">Membrane</keyword>
<feature type="transmembrane region" description="Helical" evidence="5">
    <location>
        <begin position="69"/>
        <end position="87"/>
    </location>
</feature>
<organism evidence="7 8">
    <name type="scientific">Ramazzottius varieornatus</name>
    <name type="common">Water bear</name>
    <name type="synonym">Tardigrade</name>
    <dbReference type="NCBI Taxonomy" id="947166"/>
    <lineage>
        <taxon>Eukaryota</taxon>
        <taxon>Metazoa</taxon>
        <taxon>Ecdysozoa</taxon>
        <taxon>Tardigrada</taxon>
        <taxon>Eutardigrada</taxon>
        <taxon>Parachela</taxon>
        <taxon>Hypsibioidea</taxon>
        <taxon>Ramazzottiidae</taxon>
        <taxon>Ramazzottius</taxon>
    </lineage>
</organism>
<dbReference type="InterPro" id="IPR011547">
    <property type="entry name" value="SLC26A/SulP_dom"/>
</dbReference>
<feature type="transmembrane region" description="Helical" evidence="5">
    <location>
        <begin position="366"/>
        <end position="385"/>
    </location>
</feature>
<dbReference type="STRING" id="947166.A0A1D1V758"/>
<keyword evidence="3 5" id="KW-1133">Transmembrane helix</keyword>
<protein>
    <recommendedName>
        <fullName evidence="6">STAS domain-containing protein</fullName>
    </recommendedName>
</protein>
<dbReference type="InterPro" id="IPR001902">
    <property type="entry name" value="SLC26A/SulP_fam"/>
</dbReference>
<feature type="domain" description="STAS" evidence="6">
    <location>
        <begin position="645"/>
        <end position="717"/>
    </location>
</feature>
<dbReference type="Gene3D" id="3.30.750.24">
    <property type="entry name" value="STAS domain"/>
    <property type="match status" value="1"/>
</dbReference>
<evidence type="ECO:0000256" key="3">
    <source>
        <dbReference type="ARBA" id="ARBA00022989"/>
    </source>
</evidence>
<evidence type="ECO:0000256" key="5">
    <source>
        <dbReference type="SAM" id="Phobius"/>
    </source>
</evidence>
<name>A0A1D1V758_RAMVA</name>
<feature type="transmembrane region" description="Helical" evidence="5">
    <location>
        <begin position="170"/>
        <end position="192"/>
    </location>
</feature>
<evidence type="ECO:0000256" key="1">
    <source>
        <dbReference type="ARBA" id="ARBA00004141"/>
    </source>
</evidence>
<proteinExistence type="predicted"/>
<gene>
    <name evidence="7" type="primary">RvY_08139-1</name>
    <name evidence="7" type="synonym">RvY_08139.1</name>
    <name evidence="7" type="ORF">RvY_08139</name>
</gene>
<sequence length="793" mass="87853">MADGYPRRFLEEFKHANSTFGGLKKFFPLMESLSVYKRSYLWREALAGIIVACFHIPQSMGTGMAANLGPVYGIYLTFFPGVIYALLGSSRHNSVGAFAPSAALVGVGVARTRKIFNRQFLPNQTTELVGDADLPLVIQTHLDIAVGFTLCAGTIQLLMTFLRLEFLGRIFPFTVLDAFNCACSLQIMLVQIPNMFGVKLDQFYGFNKHISLIVLFFQNAMKLRWMDTLLAILTASITIGFREFLQPKLFQKVQLIVPIEFILMSMSMTISYALDLSGKYDVRILGKSPMPSGLEEPRNHIDHHCLNIKLKNFRRMPHPSLPSPRYMPFSLFEGFLGALVSIAFCMQATRPASRKHGYKVDLKQELIALGSANIFSSFFSCFIASSNIGRSSILDSMGARSQLSTLVSCTVTGLLLAFASKTLYYLPSSVIATIITLTLAMSLKLFEDLPDIWRSSKLDAVQWILTFASCILLDLEWGLLIGMGISLLRDQLRSQQPQLITLQPTKAHQSSVSSRYKIVLVGSAISYSNVDRFVDSVLATHIPGSKSRRPTRAGNNRGPSSWILNSRLSVVNTHIGLFSSSLSDSEDSPDKTPNSRRCSLVSNLKQHPIQENKDVILELDEKDLTGDVKLSLEDRDGEPDSRGNVILDCTLVTHIDAAGVRSLNYLMAELVKKGTSLWFASCSESTERLLKRTKCSPTVMLPGANFVSSVDEAIDLIEQEMVKTLNAVPELSRRNVLEVSTQPAVARRGSQDVNFWGVTGLPDAKREVVEMHTADEVEDTKSVNMGVYSVSID</sequence>
<dbReference type="Pfam" id="PF00916">
    <property type="entry name" value="Sulfate_transp"/>
    <property type="match status" value="1"/>
</dbReference>
<keyword evidence="2 5" id="KW-0812">Transmembrane</keyword>
<dbReference type="SUPFAM" id="SSF52091">
    <property type="entry name" value="SpoIIaa-like"/>
    <property type="match status" value="1"/>
</dbReference>
<keyword evidence="8" id="KW-1185">Reference proteome</keyword>
<evidence type="ECO:0000313" key="8">
    <source>
        <dbReference type="Proteomes" id="UP000186922"/>
    </source>
</evidence>
<feature type="transmembrane region" description="Helical" evidence="5">
    <location>
        <begin position="223"/>
        <end position="241"/>
    </location>
</feature>
<dbReference type="PANTHER" id="PTHR11814">
    <property type="entry name" value="SULFATE TRANSPORTER"/>
    <property type="match status" value="1"/>
</dbReference>
<comment type="subcellular location">
    <subcellularLocation>
        <location evidence="1">Membrane</location>
        <topology evidence="1">Multi-pass membrane protein</topology>
    </subcellularLocation>
</comment>
<evidence type="ECO:0000259" key="6">
    <source>
        <dbReference type="PROSITE" id="PS50801"/>
    </source>
</evidence>
<dbReference type="CDD" id="cd07042">
    <property type="entry name" value="STAS_SulP_like_sulfate_transporter"/>
    <property type="match status" value="1"/>
</dbReference>
<feature type="transmembrane region" description="Helical" evidence="5">
    <location>
        <begin position="423"/>
        <end position="443"/>
    </location>
</feature>
<comment type="caution">
    <text evidence="7">The sequence shown here is derived from an EMBL/GenBank/DDBJ whole genome shotgun (WGS) entry which is preliminary data.</text>
</comment>
<dbReference type="Proteomes" id="UP000186922">
    <property type="component" value="Unassembled WGS sequence"/>
</dbReference>
<evidence type="ECO:0000313" key="7">
    <source>
        <dbReference type="EMBL" id="GAU96740.1"/>
    </source>
</evidence>
<reference evidence="7 8" key="1">
    <citation type="journal article" date="2016" name="Nat. Commun.">
        <title>Extremotolerant tardigrade genome and improved radiotolerance of human cultured cells by tardigrade-unique protein.</title>
        <authorList>
            <person name="Hashimoto T."/>
            <person name="Horikawa D.D."/>
            <person name="Saito Y."/>
            <person name="Kuwahara H."/>
            <person name="Kozuka-Hata H."/>
            <person name="Shin-I T."/>
            <person name="Minakuchi Y."/>
            <person name="Ohishi K."/>
            <person name="Motoyama A."/>
            <person name="Aizu T."/>
            <person name="Enomoto A."/>
            <person name="Kondo K."/>
            <person name="Tanaka S."/>
            <person name="Hara Y."/>
            <person name="Koshikawa S."/>
            <person name="Sagara H."/>
            <person name="Miura T."/>
            <person name="Yokobori S."/>
            <person name="Miyagawa K."/>
            <person name="Suzuki Y."/>
            <person name="Kubo T."/>
            <person name="Oyama M."/>
            <person name="Kohara Y."/>
            <person name="Fujiyama A."/>
            <person name="Arakawa K."/>
            <person name="Katayama T."/>
            <person name="Toyoda A."/>
            <person name="Kunieda T."/>
        </authorList>
    </citation>
    <scope>NUCLEOTIDE SEQUENCE [LARGE SCALE GENOMIC DNA]</scope>
    <source>
        <strain evidence="7 8">YOKOZUNA-1</strain>
    </source>
</reference>
<dbReference type="PROSITE" id="PS50801">
    <property type="entry name" value="STAS"/>
    <property type="match status" value="1"/>
</dbReference>
<dbReference type="GO" id="GO:0016020">
    <property type="term" value="C:membrane"/>
    <property type="evidence" value="ECO:0007669"/>
    <property type="project" value="UniProtKB-SubCell"/>
</dbReference>
<feature type="transmembrane region" description="Helical" evidence="5">
    <location>
        <begin position="463"/>
        <end position="488"/>
    </location>
</feature>
<evidence type="ECO:0000256" key="2">
    <source>
        <dbReference type="ARBA" id="ARBA00022692"/>
    </source>
</evidence>
<dbReference type="AlphaFoldDB" id="A0A1D1V758"/>
<dbReference type="OrthoDB" id="288203at2759"/>
<dbReference type="GO" id="GO:0055085">
    <property type="term" value="P:transmembrane transport"/>
    <property type="evidence" value="ECO:0007669"/>
    <property type="project" value="InterPro"/>
</dbReference>
<dbReference type="EMBL" id="BDGG01000003">
    <property type="protein sequence ID" value="GAU96740.1"/>
    <property type="molecule type" value="Genomic_DNA"/>
</dbReference>
<accession>A0A1D1V758</accession>